<reference evidence="2" key="1">
    <citation type="journal article" date="2023" name="Hortic. Res.">
        <title>A chromosome-level phased genome enabling allele-level studies in sweet orange: a case study on citrus Huanglongbing tolerance.</title>
        <authorList>
            <person name="Wu B."/>
            <person name="Yu Q."/>
            <person name="Deng Z."/>
            <person name="Duan Y."/>
            <person name="Luo F."/>
            <person name="Gmitter F. Jr."/>
        </authorList>
    </citation>
    <scope>NUCLEOTIDE SEQUENCE [LARGE SCALE GENOMIC DNA]</scope>
    <source>
        <strain evidence="2">cv. Valencia</strain>
    </source>
</reference>
<dbReference type="EMBL" id="CM039176">
    <property type="protein sequence ID" value="KAH9717655.1"/>
    <property type="molecule type" value="Genomic_DNA"/>
</dbReference>
<accession>A0ACB8JL84</accession>
<name>A0ACB8JL84_CITSI</name>
<proteinExistence type="predicted"/>
<protein>
    <submittedName>
        <fullName evidence="1">Chromatin assembly factor 1 subunit FAS2</fullName>
    </submittedName>
</protein>
<evidence type="ECO:0000313" key="1">
    <source>
        <dbReference type="EMBL" id="KAH9717655.1"/>
    </source>
</evidence>
<sequence length="474" mass="52165">MSLFSASLIGEKQKKIPTASYQNSLSYHGSAVNILRFSPCGEQLASGADGGELIIWKLHTTETGQAWKVLKNLSFHRKDVLDLQWSTDGAFLLSGSVDNSCIIWDVNKGSVLQILDAHFHYVQGVAWDPLSKYVASISSDRTCRIYANRPTKSKGVEKMNYVCQHVITKAGQHSTDDSKLSGKACFCNIDISGSLMCSYKISSTSESINSAYLFSRKDLSRPALQLPGASKPVVAVRFCPLAFNLRESNSAGFFKLPYRLVFAIATLNSLYIYDTESVPPIAILAGLHYAAITDIAWSKNARYLALSSQDGYCTLVEFENDELGMPISLSGNKVSKDENKSPLLTKSEDMIIEASTNDKLVTAETKEADKRKTEAETKDNKTAINGSIAAESRLIEPERNEAESRKAEDGKRTTNDSSDTAESRPMDLDRNEVDNRKIETEKIQGKQAQSASSRSTAIQNKPAKRRITPMAIDP</sequence>
<organism evidence="1 2">
    <name type="scientific">Citrus sinensis</name>
    <name type="common">Sweet orange</name>
    <name type="synonym">Citrus aurantium var. sinensis</name>
    <dbReference type="NCBI Taxonomy" id="2711"/>
    <lineage>
        <taxon>Eukaryota</taxon>
        <taxon>Viridiplantae</taxon>
        <taxon>Streptophyta</taxon>
        <taxon>Embryophyta</taxon>
        <taxon>Tracheophyta</taxon>
        <taxon>Spermatophyta</taxon>
        <taxon>Magnoliopsida</taxon>
        <taxon>eudicotyledons</taxon>
        <taxon>Gunneridae</taxon>
        <taxon>Pentapetalae</taxon>
        <taxon>rosids</taxon>
        <taxon>malvids</taxon>
        <taxon>Sapindales</taxon>
        <taxon>Rutaceae</taxon>
        <taxon>Aurantioideae</taxon>
        <taxon>Citrus</taxon>
    </lineage>
</organism>
<dbReference type="Proteomes" id="UP000829398">
    <property type="component" value="Chromosome 7"/>
</dbReference>
<comment type="caution">
    <text evidence="1">The sequence shown here is derived from an EMBL/GenBank/DDBJ whole genome shotgun (WGS) entry which is preliminary data.</text>
</comment>
<evidence type="ECO:0000313" key="2">
    <source>
        <dbReference type="Proteomes" id="UP000829398"/>
    </source>
</evidence>
<keyword evidence="2" id="KW-1185">Reference proteome</keyword>
<gene>
    <name evidence="1" type="ORF">KPL71_021912</name>
</gene>